<dbReference type="Proteomes" id="UP000662986">
    <property type="component" value="Chromosome"/>
</dbReference>
<feature type="region of interest" description="Disordered" evidence="1">
    <location>
        <begin position="1"/>
        <end position="40"/>
    </location>
</feature>
<evidence type="ECO:0000256" key="1">
    <source>
        <dbReference type="SAM" id="MobiDB-lite"/>
    </source>
</evidence>
<reference evidence="2 3" key="2">
    <citation type="journal article" date="2022" name="Arch. Microbiol.">
        <title>Rhodococcus pseudokoreensis sp. nov. isolated from the rhizosphere of young M26 apple rootstocks.</title>
        <authorList>
            <person name="Kampfer P."/>
            <person name="Glaeser S.P."/>
            <person name="Blom J."/>
            <person name="Wolf J."/>
            <person name="Benning S."/>
            <person name="Schloter M."/>
            <person name="Neumann-Schaal M."/>
        </authorList>
    </citation>
    <scope>NUCLEOTIDE SEQUENCE [LARGE SCALE GENOMIC DNA]</scope>
    <source>
        <strain evidence="2 3">R79</strain>
    </source>
</reference>
<proteinExistence type="predicted"/>
<feature type="compositionally biased region" description="Basic and acidic residues" evidence="1">
    <location>
        <begin position="20"/>
        <end position="40"/>
    </location>
</feature>
<protein>
    <submittedName>
        <fullName evidence="2">Uncharacterized protein</fullName>
    </submittedName>
</protein>
<organism evidence="2 3">
    <name type="scientific">Rhodococcus pseudokoreensis</name>
    <dbReference type="NCBI Taxonomy" id="2811421"/>
    <lineage>
        <taxon>Bacteria</taxon>
        <taxon>Bacillati</taxon>
        <taxon>Actinomycetota</taxon>
        <taxon>Actinomycetes</taxon>
        <taxon>Mycobacteriales</taxon>
        <taxon>Nocardiaceae</taxon>
        <taxon>Rhodococcus</taxon>
    </lineage>
</organism>
<reference evidence="2 3" key="1">
    <citation type="journal article" date="2021" name="Microbiol. Resour. Announc.">
        <title>Complete Genome Sequences of Two Rhodococcus sp. Strains with Large and Linear Chromosomes, Isolated from Apple Rhizosphere.</title>
        <authorList>
            <person name="Benning S."/>
            <person name="Brugnone N."/>
            <person name="Siani R."/>
            <person name="Kublik S."/>
            <person name="Schloter M."/>
            <person name="Rad V."/>
        </authorList>
    </citation>
    <scope>NUCLEOTIDE SEQUENCE [LARGE SCALE GENOMIC DNA]</scope>
    <source>
        <strain evidence="2 3">R79</strain>
    </source>
</reference>
<dbReference type="RefSeq" id="WP_206005459.1">
    <property type="nucleotide sequence ID" value="NZ_CP070619.1"/>
</dbReference>
<accession>A0A974W268</accession>
<evidence type="ECO:0000313" key="3">
    <source>
        <dbReference type="Proteomes" id="UP000662986"/>
    </source>
</evidence>
<keyword evidence="3" id="KW-1185">Reference proteome</keyword>
<evidence type="ECO:0000313" key="2">
    <source>
        <dbReference type="EMBL" id="QSE88923.1"/>
    </source>
</evidence>
<sequence length="132" mass="14621">MTEENNAPIETPDDQQETPKVNKEARYRTERNEARTERDSLAERIERLQTREIERLASEHLSVPADLLTLSGKTLADLLDDDGDVDPEKVSAVATELLGSRPGLKPIDLATDPSQGHGSHGRGTPKWGDLLR</sequence>
<gene>
    <name evidence="2" type="ORF">JWS13_10045</name>
</gene>
<dbReference type="EMBL" id="CP070619">
    <property type="protein sequence ID" value="QSE88923.1"/>
    <property type="molecule type" value="Genomic_DNA"/>
</dbReference>
<feature type="region of interest" description="Disordered" evidence="1">
    <location>
        <begin position="102"/>
        <end position="132"/>
    </location>
</feature>
<name>A0A974W268_9NOCA</name>